<keyword evidence="3" id="KW-1185">Reference proteome</keyword>
<organism evidence="2 3">
    <name type="scientific">Cryptosporangium japonicum</name>
    <dbReference type="NCBI Taxonomy" id="80872"/>
    <lineage>
        <taxon>Bacteria</taxon>
        <taxon>Bacillati</taxon>
        <taxon>Actinomycetota</taxon>
        <taxon>Actinomycetes</taxon>
        <taxon>Cryptosporangiales</taxon>
        <taxon>Cryptosporangiaceae</taxon>
        <taxon>Cryptosporangium</taxon>
    </lineage>
</organism>
<feature type="transmembrane region" description="Helical" evidence="1">
    <location>
        <begin position="39"/>
        <end position="62"/>
    </location>
</feature>
<keyword evidence="1" id="KW-0812">Transmembrane</keyword>
<evidence type="ECO:0000313" key="3">
    <source>
        <dbReference type="Proteomes" id="UP001500967"/>
    </source>
</evidence>
<reference evidence="2 3" key="1">
    <citation type="journal article" date="2019" name="Int. J. Syst. Evol. Microbiol.">
        <title>The Global Catalogue of Microorganisms (GCM) 10K type strain sequencing project: providing services to taxonomists for standard genome sequencing and annotation.</title>
        <authorList>
            <consortium name="The Broad Institute Genomics Platform"/>
            <consortium name="The Broad Institute Genome Sequencing Center for Infectious Disease"/>
            <person name="Wu L."/>
            <person name="Ma J."/>
        </authorList>
    </citation>
    <scope>NUCLEOTIDE SEQUENCE [LARGE SCALE GENOMIC DNA]</scope>
    <source>
        <strain evidence="2 3">JCM 10425</strain>
    </source>
</reference>
<evidence type="ECO:0008006" key="4">
    <source>
        <dbReference type="Google" id="ProtNLM"/>
    </source>
</evidence>
<keyword evidence="1" id="KW-1133">Transmembrane helix</keyword>
<sequence length="95" mass="9868">MKPIDIVEDLTEHPLWWAARVPGRDAMPSNSTPPTAARLGIWGNIGIWIAFGAALGLLAGLLLDNVGFGVALGPGLGVAAWAVFIGSRPNTHGES</sequence>
<keyword evidence="1" id="KW-0472">Membrane</keyword>
<accession>A0ABN0TIG0</accession>
<feature type="transmembrane region" description="Helical" evidence="1">
    <location>
        <begin position="68"/>
        <end position="86"/>
    </location>
</feature>
<evidence type="ECO:0000256" key="1">
    <source>
        <dbReference type="SAM" id="Phobius"/>
    </source>
</evidence>
<protein>
    <recommendedName>
        <fullName evidence="4">DUF2244 domain-containing protein</fullName>
    </recommendedName>
</protein>
<name>A0ABN0TIG0_9ACTN</name>
<comment type="caution">
    <text evidence="2">The sequence shown here is derived from an EMBL/GenBank/DDBJ whole genome shotgun (WGS) entry which is preliminary data.</text>
</comment>
<proteinExistence type="predicted"/>
<dbReference type="Proteomes" id="UP001500967">
    <property type="component" value="Unassembled WGS sequence"/>
</dbReference>
<dbReference type="EMBL" id="BAAAGX010000003">
    <property type="protein sequence ID" value="GAA0222474.1"/>
    <property type="molecule type" value="Genomic_DNA"/>
</dbReference>
<gene>
    <name evidence="2" type="ORF">GCM10009539_04610</name>
</gene>
<evidence type="ECO:0000313" key="2">
    <source>
        <dbReference type="EMBL" id="GAA0222474.1"/>
    </source>
</evidence>